<dbReference type="Proteomes" id="UP000177870">
    <property type="component" value="Chromosome"/>
</dbReference>
<name>A0A1D8U0Z1_9CYAN</name>
<organism evidence="1 2">
    <name type="scientific">Moorena producens PAL-8-15-08-1</name>
    <dbReference type="NCBI Taxonomy" id="1458985"/>
    <lineage>
        <taxon>Bacteria</taxon>
        <taxon>Bacillati</taxon>
        <taxon>Cyanobacteriota</taxon>
        <taxon>Cyanophyceae</taxon>
        <taxon>Coleofasciculales</taxon>
        <taxon>Coleofasciculaceae</taxon>
        <taxon>Moorena</taxon>
    </lineage>
</organism>
<dbReference type="EMBL" id="CP017599">
    <property type="protein sequence ID" value="AOX03505.1"/>
    <property type="molecule type" value="Genomic_DNA"/>
</dbReference>
<evidence type="ECO:0000313" key="2">
    <source>
        <dbReference type="Proteomes" id="UP000177870"/>
    </source>
</evidence>
<sequence>MLPPTPFPFAQGLALPVSVAHGLRGYLPSFLILNFAPLAPQLWGKSQFASKVPRPPNPPSEQSLAWGELADASLFYRWGGGLDVANGTSQTTS</sequence>
<proteinExistence type="predicted"/>
<evidence type="ECO:0000313" key="1">
    <source>
        <dbReference type="EMBL" id="AOX03505.1"/>
    </source>
</evidence>
<accession>A0A1D8U0Z1</accession>
<gene>
    <name evidence="1" type="ORF">BJP34_32380</name>
</gene>
<dbReference type="AlphaFoldDB" id="A0A1D8U0Z1"/>
<dbReference type="KEGG" id="mpro:BJP34_32380"/>
<reference evidence="2" key="1">
    <citation type="submission" date="2016-10" db="EMBL/GenBank/DDBJ databases">
        <title>Comparative genomics uncovers the prolific and rare metabolic potential of the cyanobacterial genus Moorea.</title>
        <authorList>
            <person name="Leao T."/>
            <person name="Castelao G."/>
            <person name="Korobeynikov A."/>
            <person name="Monroe E.A."/>
            <person name="Podell S."/>
            <person name="Glukhov E."/>
            <person name="Allen E."/>
            <person name="Gerwick W.H."/>
            <person name="Gerwick L."/>
        </authorList>
    </citation>
    <scope>NUCLEOTIDE SEQUENCE [LARGE SCALE GENOMIC DNA]</scope>
    <source>
        <strain evidence="2">PAL-8-15-08-1</strain>
    </source>
</reference>
<protein>
    <submittedName>
        <fullName evidence="1">Uncharacterized protein</fullName>
    </submittedName>
</protein>